<dbReference type="InterPro" id="IPR018764">
    <property type="entry name" value="RskA_C"/>
</dbReference>
<evidence type="ECO:0000256" key="9">
    <source>
        <dbReference type="SAM" id="MobiDB-lite"/>
    </source>
</evidence>
<sequence length="224" mass="23604">MTDANGHNEDDIALAGEYVLGLLPADERRAFEARLRDEPRLRVLVVEWDERFAALADEAGEVAPPPALEARIERRLFGARRRRIPWIGATLGGLIAAAAIVALVFFAPVGPADPSHRAEVASEDAELRLAAALVEATGEMQVERLAGAARPGRALELWFIPEGEAPVSLGVLPEAEDYTVTLPEPLRDRLAGAVLAVSDEPPGGSPTGAPTGDVLATGALDTVG</sequence>
<dbReference type="InterPro" id="IPR041916">
    <property type="entry name" value="Anti_sigma_zinc_sf"/>
</dbReference>
<accession>A0AAE3NU97</accession>
<keyword evidence="3" id="KW-1003">Cell membrane</keyword>
<comment type="caution">
    <text evidence="12">The sequence shown here is derived from an EMBL/GenBank/DDBJ whole genome shotgun (WGS) entry which is preliminary data.</text>
</comment>
<evidence type="ECO:0000256" key="7">
    <source>
        <dbReference type="ARBA" id="ARBA00029829"/>
    </source>
</evidence>
<evidence type="ECO:0000256" key="2">
    <source>
        <dbReference type="ARBA" id="ARBA00004236"/>
    </source>
</evidence>
<dbReference type="AlphaFoldDB" id="A0AAE3NU97"/>
<feature type="domain" description="Anti-sigma K factor RskA C-terminal" evidence="11">
    <location>
        <begin position="95"/>
        <end position="214"/>
    </location>
</feature>
<dbReference type="GO" id="GO:0016989">
    <property type="term" value="F:sigma factor antagonist activity"/>
    <property type="evidence" value="ECO:0007669"/>
    <property type="project" value="TreeGrafter"/>
</dbReference>
<evidence type="ECO:0000256" key="6">
    <source>
        <dbReference type="ARBA" id="ARBA00023136"/>
    </source>
</evidence>
<evidence type="ECO:0000259" key="11">
    <source>
        <dbReference type="Pfam" id="PF10099"/>
    </source>
</evidence>
<keyword evidence="13" id="KW-1185">Reference proteome</keyword>
<keyword evidence="6 10" id="KW-0472">Membrane</keyword>
<proteinExistence type="predicted"/>
<evidence type="ECO:0000256" key="4">
    <source>
        <dbReference type="ARBA" id="ARBA00022692"/>
    </source>
</evidence>
<keyword evidence="5 10" id="KW-1133">Transmembrane helix</keyword>
<dbReference type="RefSeq" id="WP_275567219.1">
    <property type="nucleotide sequence ID" value="NZ_JARGYC010000021.1"/>
</dbReference>
<evidence type="ECO:0000313" key="13">
    <source>
        <dbReference type="Proteomes" id="UP001220964"/>
    </source>
</evidence>
<dbReference type="Pfam" id="PF10099">
    <property type="entry name" value="RskA_C"/>
    <property type="match status" value="1"/>
</dbReference>
<dbReference type="PANTHER" id="PTHR37461:SF1">
    <property type="entry name" value="ANTI-SIGMA-K FACTOR RSKA"/>
    <property type="match status" value="1"/>
</dbReference>
<protein>
    <recommendedName>
        <fullName evidence="8">Regulator of SigK</fullName>
    </recommendedName>
    <alternativeName>
        <fullName evidence="7">Sigma-K anti-sigma factor RskA</fullName>
    </alternativeName>
</protein>
<evidence type="ECO:0000256" key="3">
    <source>
        <dbReference type="ARBA" id="ARBA00022475"/>
    </source>
</evidence>
<dbReference type="Proteomes" id="UP001220964">
    <property type="component" value="Unassembled WGS sequence"/>
</dbReference>
<dbReference type="EMBL" id="JARGYC010000021">
    <property type="protein sequence ID" value="MDF0601080.1"/>
    <property type="molecule type" value="Genomic_DNA"/>
</dbReference>
<feature type="transmembrane region" description="Helical" evidence="10">
    <location>
        <begin position="84"/>
        <end position="107"/>
    </location>
</feature>
<evidence type="ECO:0000256" key="10">
    <source>
        <dbReference type="SAM" id="Phobius"/>
    </source>
</evidence>
<organism evidence="12 13">
    <name type="scientific">Psychromarinibacter sediminicola</name>
    <dbReference type="NCBI Taxonomy" id="3033385"/>
    <lineage>
        <taxon>Bacteria</taxon>
        <taxon>Pseudomonadati</taxon>
        <taxon>Pseudomonadota</taxon>
        <taxon>Alphaproteobacteria</taxon>
        <taxon>Rhodobacterales</taxon>
        <taxon>Paracoccaceae</taxon>
        <taxon>Psychromarinibacter</taxon>
    </lineage>
</organism>
<reference evidence="12" key="1">
    <citation type="submission" date="2023-03" db="EMBL/GenBank/DDBJ databases">
        <title>Multiphase analysis and comparison of six strains from genera Psychromarinibacter, Lutimaribacter, and Maritimibacter, including a novel species: Psychromarinibacter sediminicola sp. nov.</title>
        <authorList>
            <person name="Wang Y.-H."/>
            <person name="Ye M.-Q."/>
            <person name="Du Z.-J."/>
        </authorList>
    </citation>
    <scope>NUCLEOTIDE SEQUENCE</scope>
    <source>
        <strain evidence="12">C21-152</strain>
    </source>
</reference>
<gene>
    <name evidence="12" type="ORF">P1J78_10090</name>
</gene>
<dbReference type="GO" id="GO:0005886">
    <property type="term" value="C:plasma membrane"/>
    <property type="evidence" value="ECO:0007669"/>
    <property type="project" value="UniProtKB-SubCell"/>
</dbReference>
<dbReference type="GO" id="GO:0006417">
    <property type="term" value="P:regulation of translation"/>
    <property type="evidence" value="ECO:0007669"/>
    <property type="project" value="TreeGrafter"/>
</dbReference>
<evidence type="ECO:0000256" key="1">
    <source>
        <dbReference type="ARBA" id="ARBA00004167"/>
    </source>
</evidence>
<evidence type="ECO:0000313" key="12">
    <source>
        <dbReference type="EMBL" id="MDF0601080.1"/>
    </source>
</evidence>
<dbReference type="InterPro" id="IPR051474">
    <property type="entry name" value="Anti-sigma-K/W_factor"/>
</dbReference>
<name>A0AAE3NU97_9RHOB</name>
<evidence type="ECO:0000256" key="8">
    <source>
        <dbReference type="ARBA" id="ARBA00030803"/>
    </source>
</evidence>
<evidence type="ECO:0000256" key="5">
    <source>
        <dbReference type="ARBA" id="ARBA00022989"/>
    </source>
</evidence>
<dbReference type="Gene3D" id="1.10.10.1320">
    <property type="entry name" value="Anti-sigma factor, zinc-finger domain"/>
    <property type="match status" value="1"/>
</dbReference>
<keyword evidence="4 10" id="KW-0812">Transmembrane</keyword>
<comment type="subcellular location">
    <subcellularLocation>
        <location evidence="2">Cell membrane</location>
    </subcellularLocation>
    <subcellularLocation>
        <location evidence="1">Membrane</location>
        <topology evidence="1">Single-pass membrane protein</topology>
    </subcellularLocation>
</comment>
<dbReference type="PANTHER" id="PTHR37461">
    <property type="entry name" value="ANTI-SIGMA-K FACTOR RSKA"/>
    <property type="match status" value="1"/>
</dbReference>
<feature type="region of interest" description="Disordered" evidence="9">
    <location>
        <begin position="198"/>
        <end position="224"/>
    </location>
</feature>